<keyword evidence="7" id="KW-0418">Kinase</keyword>
<dbReference type="SUPFAM" id="SSF50494">
    <property type="entry name" value="Trypsin-like serine proteases"/>
    <property type="match status" value="1"/>
</dbReference>
<evidence type="ECO:0000313" key="14">
    <source>
        <dbReference type="EMBL" id="QAR15132.1"/>
    </source>
</evidence>
<keyword evidence="8" id="KW-0902">Two-component regulatory system</keyword>
<dbReference type="InterPro" id="IPR027417">
    <property type="entry name" value="P-loop_NTPase"/>
</dbReference>
<evidence type="ECO:0000256" key="5">
    <source>
        <dbReference type="ARBA" id="ARBA00022553"/>
    </source>
</evidence>
<dbReference type="InterPro" id="IPR049052">
    <property type="entry name" value="nSTAND1"/>
</dbReference>
<dbReference type="Gene3D" id="3.30.565.10">
    <property type="entry name" value="Histidine kinase-like ATPase, C-terminal domain"/>
    <property type="match status" value="1"/>
</dbReference>
<dbReference type="CDD" id="cd00082">
    <property type="entry name" value="HisKA"/>
    <property type="match status" value="1"/>
</dbReference>
<dbReference type="PROSITE" id="PS50109">
    <property type="entry name" value="HIS_KIN"/>
    <property type="match status" value="1"/>
</dbReference>
<evidence type="ECO:0000259" key="13">
    <source>
        <dbReference type="PROSITE" id="PS50110"/>
    </source>
</evidence>
<evidence type="ECO:0000259" key="12">
    <source>
        <dbReference type="PROSITE" id="PS50109"/>
    </source>
</evidence>
<dbReference type="SMART" id="SM00448">
    <property type="entry name" value="REC"/>
    <property type="match status" value="1"/>
</dbReference>
<evidence type="ECO:0000256" key="4">
    <source>
        <dbReference type="ARBA" id="ARBA00012438"/>
    </source>
</evidence>
<proteinExistence type="inferred from homology"/>
<dbReference type="Pfam" id="PF00072">
    <property type="entry name" value="Response_reg"/>
    <property type="match status" value="1"/>
</dbReference>
<dbReference type="GO" id="GO:0005886">
    <property type="term" value="C:plasma membrane"/>
    <property type="evidence" value="ECO:0007669"/>
    <property type="project" value="UniProtKB-SubCell"/>
</dbReference>
<feature type="domain" description="Histidine kinase" evidence="12">
    <location>
        <begin position="717"/>
        <end position="957"/>
    </location>
</feature>
<name>A0A410J394_STRMR</name>
<dbReference type="Pfam" id="PF20703">
    <property type="entry name" value="nSTAND1"/>
    <property type="match status" value="1"/>
</dbReference>
<dbReference type="Gene3D" id="3.40.50.2300">
    <property type="match status" value="1"/>
</dbReference>
<dbReference type="InterPro" id="IPR003594">
    <property type="entry name" value="HATPase_dom"/>
</dbReference>
<evidence type="ECO:0000256" key="10">
    <source>
        <dbReference type="PROSITE-ProRule" id="PRU00169"/>
    </source>
</evidence>
<accession>A0A410J394</accession>
<dbReference type="Pfam" id="PF02518">
    <property type="entry name" value="HATPase_c"/>
    <property type="match status" value="1"/>
</dbReference>
<evidence type="ECO:0000256" key="8">
    <source>
        <dbReference type="ARBA" id="ARBA00023012"/>
    </source>
</evidence>
<dbReference type="InterPro" id="IPR036890">
    <property type="entry name" value="HATPase_C_sf"/>
</dbReference>
<dbReference type="SMART" id="SM00388">
    <property type="entry name" value="HisKA"/>
    <property type="match status" value="1"/>
</dbReference>
<dbReference type="InterPro" id="IPR036097">
    <property type="entry name" value="HisK_dim/P_sf"/>
</dbReference>
<evidence type="ECO:0000256" key="7">
    <source>
        <dbReference type="ARBA" id="ARBA00022777"/>
    </source>
</evidence>
<feature type="modified residue" description="4-aspartylphosphate" evidence="10">
    <location>
        <position position="1045"/>
    </location>
</feature>
<keyword evidence="6" id="KW-0808">Transferase</keyword>
<dbReference type="CDD" id="cd16922">
    <property type="entry name" value="HATPase_EvgS-ArcB-TorS-like"/>
    <property type="match status" value="1"/>
</dbReference>
<dbReference type="SMART" id="SM00387">
    <property type="entry name" value="HATPase_c"/>
    <property type="match status" value="1"/>
</dbReference>
<feature type="domain" description="Response regulatory" evidence="13">
    <location>
        <begin position="995"/>
        <end position="1112"/>
    </location>
</feature>
<dbReference type="InterPro" id="IPR003661">
    <property type="entry name" value="HisK_dim/P_dom"/>
</dbReference>
<dbReference type="FunFam" id="3.30.565.10:FF:000010">
    <property type="entry name" value="Sensor histidine kinase RcsC"/>
    <property type="match status" value="1"/>
</dbReference>
<dbReference type="PANTHER" id="PTHR43047:SF64">
    <property type="entry name" value="HISTIDINE KINASE CONTAINING CHEY-HOMOLOGOUS RECEIVER DOMAIN AND PAS DOMAIN-RELATED"/>
    <property type="match status" value="1"/>
</dbReference>
<dbReference type="Gene3D" id="3.40.50.300">
    <property type="entry name" value="P-loop containing nucleotide triphosphate hydrolases"/>
    <property type="match status" value="1"/>
</dbReference>
<dbReference type="Pfam" id="PF13365">
    <property type="entry name" value="Trypsin_2"/>
    <property type="match status" value="1"/>
</dbReference>
<evidence type="ECO:0000256" key="6">
    <source>
        <dbReference type="ARBA" id="ARBA00022679"/>
    </source>
</evidence>
<evidence type="ECO:0000256" key="1">
    <source>
        <dbReference type="ARBA" id="ARBA00000085"/>
    </source>
</evidence>
<dbReference type="InterPro" id="IPR001789">
    <property type="entry name" value="Sig_transdc_resp-reg_receiver"/>
</dbReference>
<dbReference type="GO" id="GO:0000155">
    <property type="term" value="F:phosphorelay sensor kinase activity"/>
    <property type="evidence" value="ECO:0007669"/>
    <property type="project" value="InterPro"/>
</dbReference>
<comment type="subcellular location">
    <subcellularLocation>
        <location evidence="2">Cell membrane</location>
    </subcellularLocation>
</comment>
<keyword evidence="5 10" id="KW-0597">Phosphoprotein</keyword>
<dbReference type="Gene3D" id="1.10.287.130">
    <property type="match status" value="1"/>
</dbReference>
<evidence type="ECO:0000256" key="2">
    <source>
        <dbReference type="ARBA" id="ARBA00004236"/>
    </source>
</evidence>
<dbReference type="SUPFAM" id="SSF47384">
    <property type="entry name" value="Homodimeric domain of signal transducing histidine kinase"/>
    <property type="match status" value="1"/>
</dbReference>
<dbReference type="PROSITE" id="PS50110">
    <property type="entry name" value="RESPONSE_REGULATORY"/>
    <property type="match status" value="1"/>
</dbReference>
<sequence length="1130" mass="122387">MRVPREAFIVKVRRGTSDEAVGVGFVVGDKRIVTCAHVVNVALGRPRPDRSEPPEGARIQVEFVLLGDAEGGPVRNCRISAWDPPSTAGSEGRDVAGLTVVGGDELPSRAGPARLLDAQACDTDVSAFGYPRTPTRGVNGAWTSCVLRGAVGGGLIQLDAGSEAALRAQPGYSGSPVVAKDRWGDAVLGMLTIASKDGTAADAYAVPLPEIASAWPEALGRKVLPPCPYRGLQAFTAADAEAGLFVGRDWEVKRLRDMVRTQPLAMVTGPSGVGKSSLVAAGLQPALEEEGWVAAAFRPGASPYESVARAILDLEHPGAPHTLDQLGSRTASLREEGFWKVAERLAILTGKRLVFLGDQFEEVFSGGADARERLAFLRHLFPPADSLPSPDVRLVCTLRADFLPDLLELPDVGSRFQDRQLNVSPLDEDALTTVIVEPARRAGVAFTPGLAEAIAGEASKSAGSLPLLEFALTELWPLQRDRHISFDSYHSVDGVSGALNRHAESVYTFLAEQFPEPRIRRALLSMVRARGGSASAVRVTAHRAHLGGDWFIAQLLAQPEHRLVVIGPGGADTAEIAHEALIREWKRLAGWVDEDADFQQWLAVLEERASEGDLLSATRVAEAQRWLGERHTDIPEAVRELIEHSSSEILQQQRTQEMLSQSQELTEQLRERSELLARQNRDIELRHTETEEARQVLEERAEQLAVSMRYMSEFLGNVSHELRTPLSSLLILAKLLADNAGANLTPLQVEYAETIHGAGSDLLHLLNDLLDLSMVDAGKMELSPTRIALVQVVDHLEALFRPLMEEKALDFSVRVSPELPATFRTDEQRLLQVLRNLLSNAVKFTDVGAVELVIRWAGAELPEPIREQFLETGQLRAQDEAVIAFSVTDTGIGIAPDKLESVFELVKQGATTNRKFGGTGLGLSISREIARLLGGEIFVTSEPSRGSAFTFFLPLRALAPSPGSHASVVTTPPPRRGATAIGPRPHRTGAFSGEKVLIVDDDIRTVFALATVLEAHHVNVVYAEDGREGIEVLERNADTSLVLMDIAMPHMDGHAAVKAIRSMPQFSRLPIIMLSAHAMKADAEKALASGASDFMTKPVDSQHLLANIRRWLEEDPPHPQQGGAGGRFTG</sequence>
<feature type="region of interest" description="Disordered" evidence="11">
    <location>
        <begin position="964"/>
        <end position="985"/>
    </location>
</feature>
<reference evidence="14" key="1">
    <citation type="submission" date="2018-11" db="EMBL/GenBank/DDBJ databases">
        <authorList>
            <person name="Liu M."/>
        </authorList>
    </citation>
    <scope>NUCLEOTIDE SEQUENCE</scope>
</reference>
<dbReference type="PRINTS" id="PR00344">
    <property type="entry name" value="BCTRLSENSOR"/>
</dbReference>
<dbReference type="SUPFAM" id="SSF52172">
    <property type="entry name" value="CheY-like"/>
    <property type="match status" value="1"/>
</dbReference>
<evidence type="ECO:0000256" key="9">
    <source>
        <dbReference type="ARBA" id="ARBA00074306"/>
    </source>
</evidence>
<dbReference type="SUPFAM" id="SSF55874">
    <property type="entry name" value="ATPase domain of HSP90 chaperone/DNA topoisomerase II/histidine kinase"/>
    <property type="match status" value="1"/>
</dbReference>
<evidence type="ECO:0000256" key="11">
    <source>
        <dbReference type="SAM" id="MobiDB-lite"/>
    </source>
</evidence>
<dbReference type="InterPro" id="IPR005467">
    <property type="entry name" value="His_kinase_dom"/>
</dbReference>
<dbReference type="EC" id="2.7.13.3" evidence="4"/>
<protein>
    <recommendedName>
        <fullName evidence="9">Circadian input-output histidine kinase CikA</fullName>
        <ecNumber evidence="4">2.7.13.3</ecNumber>
    </recommendedName>
</protein>
<dbReference type="PANTHER" id="PTHR43047">
    <property type="entry name" value="TWO-COMPONENT HISTIDINE PROTEIN KINASE"/>
    <property type="match status" value="1"/>
</dbReference>
<dbReference type="AlphaFoldDB" id="A0A410J394"/>
<dbReference type="Pfam" id="PF00512">
    <property type="entry name" value="HisKA"/>
    <property type="match status" value="1"/>
</dbReference>
<organism evidence="14">
    <name type="scientific">Streptomyces murinus</name>
    <dbReference type="NCBI Taxonomy" id="33900"/>
    <lineage>
        <taxon>Bacteria</taxon>
        <taxon>Bacillati</taxon>
        <taxon>Actinomycetota</taxon>
        <taxon>Actinomycetes</taxon>
        <taxon>Kitasatosporales</taxon>
        <taxon>Streptomycetaceae</taxon>
        <taxon>Streptomyces</taxon>
    </lineage>
</organism>
<comment type="similarity">
    <text evidence="3">In the N-terminal section; belongs to the phytochrome family.</text>
</comment>
<dbReference type="InterPro" id="IPR011006">
    <property type="entry name" value="CheY-like_superfamily"/>
</dbReference>
<dbReference type="SUPFAM" id="SSF52540">
    <property type="entry name" value="P-loop containing nucleoside triphosphate hydrolases"/>
    <property type="match status" value="1"/>
</dbReference>
<evidence type="ECO:0000256" key="3">
    <source>
        <dbReference type="ARBA" id="ARBA00006402"/>
    </source>
</evidence>
<dbReference type="InterPro" id="IPR004358">
    <property type="entry name" value="Sig_transdc_His_kin-like_C"/>
</dbReference>
<dbReference type="Gene3D" id="2.40.10.120">
    <property type="match status" value="1"/>
</dbReference>
<dbReference type="EMBL" id="MK234849">
    <property type="protein sequence ID" value="QAR15132.1"/>
    <property type="molecule type" value="Genomic_DNA"/>
</dbReference>
<comment type="catalytic activity">
    <reaction evidence="1">
        <text>ATP + protein L-histidine = ADP + protein N-phospho-L-histidine.</text>
        <dbReference type="EC" id="2.7.13.3"/>
    </reaction>
</comment>
<dbReference type="InterPro" id="IPR009003">
    <property type="entry name" value="Peptidase_S1_PA"/>
</dbReference>